<accession>A0A1Y1IQN9</accession>
<dbReference type="PANTHER" id="PTHR43213">
    <property type="entry name" value="BIFUNCTIONAL DTTP/UTP PYROPHOSPHATASE/METHYLTRANSFERASE PROTEIN-RELATED"/>
    <property type="match status" value="1"/>
</dbReference>
<protein>
    <submittedName>
        <fullName evidence="2">Putative tropinone reductase</fullName>
    </submittedName>
</protein>
<dbReference type="InterPro" id="IPR029001">
    <property type="entry name" value="ITPase-like_fam"/>
</dbReference>
<dbReference type="SUPFAM" id="SSF52972">
    <property type="entry name" value="ITPase-like"/>
    <property type="match status" value="1"/>
</dbReference>
<gene>
    <name evidence="2" type="ORF">KFL_007040050</name>
</gene>
<dbReference type="EMBL" id="DF237653">
    <property type="protein sequence ID" value="GAQ90937.1"/>
    <property type="molecule type" value="Genomic_DNA"/>
</dbReference>
<evidence type="ECO:0000313" key="2">
    <source>
        <dbReference type="EMBL" id="GAQ90937.1"/>
    </source>
</evidence>
<proteinExistence type="inferred from homology"/>
<dbReference type="OrthoDB" id="10267058at2759"/>
<dbReference type="InterPro" id="IPR003697">
    <property type="entry name" value="Maf-like"/>
</dbReference>
<dbReference type="AlphaFoldDB" id="A0A1Y1IQN9"/>
<dbReference type="HAMAP" id="MF_00528">
    <property type="entry name" value="Maf"/>
    <property type="match status" value="1"/>
</dbReference>
<dbReference type="Proteomes" id="UP000054558">
    <property type="component" value="Unassembled WGS sequence"/>
</dbReference>
<sequence length="204" mass="22212">MSSGMNLRIILGSASRTRQAILKEMGYAFEVETADIDEKAIRKSNAQELVMALAHAKADALLARLKVPPPSDDEQVLLITADQVVVHEGQIREKPESAEEARLFIEGYGRSPASTVGSVLVTNLRTQKRYGGFDSTEIYFHKIPQEVVESLIKEGSVYYAAGGLMIENPLVSPLVESVVGTIDSVMGLPKALTRRLIEEALEGS</sequence>
<dbReference type="Gene3D" id="3.90.950.10">
    <property type="match status" value="1"/>
</dbReference>
<reference evidence="2 3" key="1">
    <citation type="journal article" date="2014" name="Nat. Commun.">
        <title>Klebsormidium flaccidum genome reveals primary factors for plant terrestrial adaptation.</title>
        <authorList>
            <person name="Hori K."/>
            <person name="Maruyama F."/>
            <person name="Fujisawa T."/>
            <person name="Togashi T."/>
            <person name="Yamamoto N."/>
            <person name="Seo M."/>
            <person name="Sato S."/>
            <person name="Yamada T."/>
            <person name="Mori H."/>
            <person name="Tajima N."/>
            <person name="Moriyama T."/>
            <person name="Ikeuchi M."/>
            <person name="Watanabe M."/>
            <person name="Wada H."/>
            <person name="Kobayashi K."/>
            <person name="Saito M."/>
            <person name="Masuda T."/>
            <person name="Sasaki-Sekimoto Y."/>
            <person name="Mashiguchi K."/>
            <person name="Awai K."/>
            <person name="Shimojima M."/>
            <person name="Masuda S."/>
            <person name="Iwai M."/>
            <person name="Nobusawa T."/>
            <person name="Narise T."/>
            <person name="Kondo S."/>
            <person name="Saito H."/>
            <person name="Sato R."/>
            <person name="Murakawa M."/>
            <person name="Ihara Y."/>
            <person name="Oshima-Yamada Y."/>
            <person name="Ohtaka K."/>
            <person name="Satoh M."/>
            <person name="Sonobe K."/>
            <person name="Ishii M."/>
            <person name="Ohtani R."/>
            <person name="Kanamori-Sato M."/>
            <person name="Honoki R."/>
            <person name="Miyazaki D."/>
            <person name="Mochizuki H."/>
            <person name="Umetsu J."/>
            <person name="Higashi K."/>
            <person name="Shibata D."/>
            <person name="Kamiya Y."/>
            <person name="Sato N."/>
            <person name="Nakamura Y."/>
            <person name="Tabata S."/>
            <person name="Ida S."/>
            <person name="Kurokawa K."/>
            <person name="Ohta H."/>
        </authorList>
    </citation>
    <scope>NUCLEOTIDE SEQUENCE [LARGE SCALE GENOMIC DNA]</scope>
    <source>
        <strain evidence="2 3">NIES-2285</strain>
    </source>
</reference>
<dbReference type="PANTHER" id="PTHR43213:SF4">
    <property type="entry name" value="7-METHYL-GTP PYROPHOSPHATASE"/>
    <property type="match status" value="1"/>
</dbReference>
<organism evidence="2 3">
    <name type="scientific">Klebsormidium nitens</name>
    <name type="common">Green alga</name>
    <name type="synonym">Ulothrix nitens</name>
    <dbReference type="NCBI Taxonomy" id="105231"/>
    <lineage>
        <taxon>Eukaryota</taxon>
        <taxon>Viridiplantae</taxon>
        <taxon>Streptophyta</taxon>
        <taxon>Klebsormidiophyceae</taxon>
        <taxon>Klebsormidiales</taxon>
        <taxon>Klebsormidiaceae</taxon>
        <taxon>Klebsormidium</taxon>
    </lineage>
</organism>
<keyword evidence="1" id="KW-0378">Hydrolase</keyword>
<dbReference type="GO" id="GO:0047429">
    <property type="term" value="F:nucleoside triphosphate diphosphatase activity"/>
    <property type="evidence" value="ECO:0000318"/>
    <property type="project" value="GO_Central"/>
</dbReference>
<dbReference type="Pfam" id="PF02545">
    <property type="entry name" value="Maf"/>
    <property type="match status" value="1"/>
</dbReference>
<evidence type="ECO:0000313" key="3">
    <source>
        <dbReference type="Proteomes" id="UP000054558"/>
    </source>
</evidence>
<keyword evidence="3" id="KW-1185">Reference proteome</keyword>
<dbReference type="STRING" id="105231.A0A1Y1IQN9"/>
<dbReference type="OMA" id="YEFTIMQ"/>
<evidence type="ECO:0000256" key="1">
    <source>
        <dbReference type="ARBA" id="ARBA00022801"/>
    </source>
</evidence>
<dbReference type="FunFam" id="3.90.950.10:FF:000008">
    <property type="entry name" value="Maf-like protein, expressed"/>
    <property type="match status" value="1"/>
</dbReference>
<name>A0A1Y1IQN9_KLENI</name>
<dbReference type="PIRSF" id="PIRSF006305">
    <property type="entry name" value="Maf"/>
    <property type="match status" value="1"/>
</dbReference>